<dbReference type="Pfam" id="PF17794">
    <property type="entry name" value="Vault_2"/>
    <property type="match status" value="2"/>
</dbReference>
<dbReference type="PROSITE" id="PS51224">
    <property type="entry name" value="MVP"/>
    <property type="match status" value="6"/>
</dbReference>
<evidence type="ECO:0000313" key="15">
    <source>
        <dbReference type="EMBL" id="CAL5133466.1"/>
    </source>
</evidence>
<evidence type="ECO:0000256" key="4">
    <source>
        <dbReference type="ARBA" id="ARBA00022490"/>
    </source>
</evidence>
<evidence type="ECO:0000256" key="8">
    <source>
        <dbReference type="PROSITE-ProRule" id="PRU00571"/>
    </source>
</evidence>
<keyword evidence="6" id="KW-0539">Nucleus</keyword>
<evidence type="ECO:0000256" key="5">
    <source>
        <dbReference type="ARBA" id="ARBA00022737"/>
    </source>
</evidence>
<dbReference type="AlphaFoldDB" id="A0AAV2TBH0"/>
<feature type="repeat" description="MVP" evidence="8">
    <location>
        <begin position="63"/>
        <end position="123"/>
    </location>
</feature>
<dbReference type="Gene3D" id="2.30.30.570">
    <property type="match status" value="2"/>
</dbReference>
<keyword evidence="5" id="KW-0677">Repeat</keyword>
<dbReference type="FunFam" id="2.30.30.560:FF:000001">
    <property type="entry name" value="major vault protein-like"/>
    <property type="match status" value="1"/>
</dbReference>
<dbReference type="InterPro" id="IPR039059">
    <property type="entry name" value="MVP"/>
</dbReference>
<dbReference type="Gene3D" id="6.10.250.720">
    <property type="match status" value="1"/>
</dbReference>
<organism evidence="15 16">
    <name type="scientific">Calicophoron daubneyi</name>
    <name type="common">Rumen fluke</name>
    <name type="synonym">Paramphistomum daubneyi</name>
    <dbReference type="NCBI Taxonomy" id="300641"/>
    <lineage>
        <taxon>Eukaryota</taxon>
        <taxon>Metazoa</taxon>
        <taxon>Spiralia</taxon>
        <taxon>Lophotrochozoa</taxon>
        <taxon>Platyhelminthes</taxon>
        <taxon>Trematoda</taxon>
        <taxon>Digenea</taxon>
        <taxon>Plagiorchiida</taxon>
        <taxon>Pronocephalata</taxon>
        <taxon>Paramphistomoidea</taxon>
        <taxon>Paramphistomidae</taxon>
        <taxon>Calicophoron</taxon>
    </lineage>
</organism>
<evidence type="ECO:0000256" key="3">
    <source>
        <dbReference type="ARBA" id="ARBA00018296"/>
    </source>
</evidence>
<evidence type="ECO:0000256" key="7">
    <source>
        <dbReference type="ARBA" id="ARBA00023274"/>
    </source>
</evidence>
<dbReference type="FunFam" id="2.30.30.560:FF:000002">
    <property type="entry name" value="Major vault protein-alpha"/>
    <property type="match status" value="1"/>
</dbReference>
<dbReference type="CDD" id="cd08825">
    <property type="entry name" value="MVP_shoulder"/>
    <property type="match status" value="1"/>
</dbReference>
<dbReference type="FunFam" id="2.30.30.570:FF:000001">
    <property type="entry name" value="major vault protein-like"/>
    <property type="match status" value="1"/>
</dbReference>
<evidence type="ECO:0000259" key="14">
    <source>
        <dbReference type="Pfam" id="PF17796"/>
    </source>
</evidence>
<dbReference type="Proteomes" id="UP001497525">
    <property type="component" value="Unassembled WGS sequence"/>
</dbReference>
<evidence type="ECO:0000313" key="16">
    <source>
        <dbReference type="Proteomes" id="UP001497525"/>
    </source>
</evidence>
<feature type="domain" description="Major vault protein shoulder" evidence="11">
    <location>
        <begin position="533"/>
        <end position="651"/>
    </location>
</feature>
<evidence type="ECO:0000259" key="10">
    <source>
        <dbReference type="Pfam" id="PF01505"/>
    </source>
</evidence>
<dbReference type="PANTHER" id="PTHR14165:SF16">
    <property type="entry name" value="MAJOR VAULT PROTEIN"/>
    <property type="match status" value="1"/>
</dbReference>
<comment type="caution">
    <text evidence="15">The sequence shown here is derived from an EMBL/GenBank/DDBJ whole genome shotgun (WGS) entry which is preliminary data.</text>
</comment>
<protein>
    <recommendedName>
        <fullName evidence="3">Major vault protein</fullName>
    </recommendedName>
</protein>
<dbReference type="GO" id="GO:1990904">
    <property type="term" value="C:ribonucleoprotein complex"/>
    <property type="evidence" value="ECO:0007669"/>
    <property type="project" value="UniProtKB-UniRule"/>
</dbReference>
<feature type="domain" description="Major vault protein repeat" evidence="12">
    <location>
        <begin position="280"/>
        <end position="327"/>
    </location>
</feature>
<feature type="compositionally biased region" description="Basic residues" evidence="9">
    <location>
        <begin position="890"/>
        <end position="899"/>
    </location>
</feature>
<feature type="repeat" description="MVP" evidence="8">
    <location>
        <begin position="230"/>
        <end position="284"/>
    </location>
</feature>
<dbReference type="InterPro" id="IPR040989">
    <property type="entry name" value="Vault_3"/>
</dbReference>
<dbReference type="EMBL" id="CAXLJL010000156">
    <property type="protein sequence ID" value="CAL5133466.1"/>
    <property type="molecule type" value="Genomic_DNA"/>
</dbReference>
<feature type="domain" description="Major vault protein repeat" evidence="10">
    <location>
        <begin position="227"/>
        <end position="268"/>
    </location>
</feature>
<dbReference type="InterPro" id="IPR041134">
    <property type="entry name" value="Vault_2"/>
</dbReference>
<feature type="domain" description="Major vault protein repeat" evidence="12">
    <location>
        <begin position="58"/>
        <end position="116"/>
    </location>
</feature>
<keyword evidence="7 8" id="KW-0687">Ribonucleoprotein</keyword>
<feature type="domain" description="Major vault protein repeat" evidence="13">
    <location>
        <begin position="471"/>
        <end position="532"/>
    </location>
</feature>
<dbReference type="InterPro" id="IPR041136">
    <property type="entry name" value="Vault_4"/>
</dbReference>
<name>A0AAV2TBH0_CALDB</name>
<proteinExistence type="predicted"/>
<feature type="repeat" description="MVP" evidence="8">
    <location>
        <begin position="335"/>
        <end position="396"/>
    </location>
</feature>
<feature type="compositionally biased region" description="Low complexity" evidence="9">
    <location>
        <begin position="900"/>
        <end position="915"/>
    </location>
</feature>
<feature type="domain" description="Major vault protein repeat" evidence="14">
    <location>
        <begin position="393"/>
        <end position="450"/>
    </location>
</feature>
<sequence length="948" mass="105699">MPAETTFADDREGIVRIAPYEYVHILNLNTHVTRLLLGPKSYVCLQDERLVLGPEKVISLPVMKYCVVENPVVTDEDGKPVFDVFGQVKISLGDKEYRFHRDPFPLYPGEKLCGSIDSLPVVPINRALRLKALVNFVDNANNSRVAGEEWMFKGPAVYYPQKEVEVLCSVKASIIEINTALCLMATKDCVDQEGNQRVYGEKWLVRKPGAYLPGAYEEVVETRKAFTLTESVALHVKSLETHTDEFGNRRRYGEEWLITKKDTDSHICSVFEEVVRIVYITVLNAHQYCVILNPVDENGVPQLGKRTLVRGEKCFFLRPGEELENGVQDTFILQSNEGIILRAMQRFEDQIPGLTGDEPSSKVRKPGDQWMLRGPMEYVPPVEAQVVRRQQVIPLDKNEGIYVRNTITGQIRAVIGQAYMLTQDEELWSKKLPNEVINMLAERVDPVGDRAHHWGPNIGVGFHRFLDLTRVVTYRLPHNAAAQIYDYKDKKARVEFGPALVMLGPDEQFTRLSLSGGKPKQPDVIKSLCLLLGPDFFTDIVVVETADHACLSLQVSYNWHFEVPNPCSQEDAAKLFAVPDFVGDACKTIASRIRGAVASVPFDDFHKNSARIVRASVFGIDENDKVRDVFVFPQNNLHITSIDIQCVEPLDTVARSSLEKSVQLAIEIRSKSQEATAKHEADRLEQEALGALQRQKIADEAAAEKARRALIEAQVELAAVENAGQAKAKAQGRAEAARIEGESEIESAKMRAEAAKITTDGEVDCKTKLDEAELQYLTEKNEVAVKYHTEAADIEVGRFQAMVQAIGPDTLASIATAGSDQAQKLLGCLGLQSSLITNGTKPVNLLSTAHGLIGQLSRGQAAGDLRLLDEARETKDTKTMKKWFRRQLKNAKKDRRKKFTSSSSSSLSSTSSSEAEIPEELEEWIKGLEVELEKNEQHLPRNSSPPLS</sequence>
<dbReference type="FunFam" id="3.30.479.30:FF:000010">
    <property type="entry name" value="major vault protein-like"/>
    <property type="match status" value="1"/>
</dbReference>
<feature type="repeat" description="MVP" evidence="8">
    <location>
        <begin position="124"/>
        <end position="176"/>
    </location>
</feature>
<evidence type="ECO:0000256" key="1">
    <source>
        <dbReference type="ARBA" id="ARBA00004123"/>
    </source>
</evidence>
<dbReference type="InterPro" id="IPR002499">
    <property type="entry name" value="Vault_N"/>
</dbReference>
<evidence type="ECO:0000259" key="11">
    <source>
        <dbReference type="Pfam" id="PF11978"/>
    </source>
</evidence>
<dbReference type="InterPro" id="IPR043179">
    <property type="entry name" value="Vault_2_sf"/>
</dbReference>
<feature type="domain" description="Major vault protein repeat" evidence="10">
    <location>
        <begin position="174"/>
        <end position="214"/>
    </location>
</feature>
<dbReference type="InterPro" id="IPR021870">
    <property type="entry name" value="MVP_shoulder"/>
</dbReference>
<dbReference type="GO" id="GO:0005737">
    <property type="term" value="C:cytoplasm"/>
    <property type="evidence" value="ECO:0007669"/>
    <property type="project" value="UniProtKB-SubCell"/>
</dbReference>
<accession>A0AAV2TBH0</accession>
<feature type="domain" description="Major vault protein repeat" evidence="10">
    <location>
        <begin position="121"/>
        <end position="160"/>
    </location>
</feature>
<dbReference type="FunFam" id="2.30.30.550:FF:000001">
    <property type="entry name" value="major vault protein-like"/>
    <property type="match status" value="2"/>
</dbReference>
<dbReference type="Pfam" id="PF01505">
    <property type="entry name" value="Vault"/>
    <property type="match status" value="4"/>
</dbReference>
<dbReference type="Gene3D" id="2.30.30.550">
    <property type="entry name" value="Major Vault Protein repeat"/>
    <property type="match status" value="4"/>
</dbReference>
<keyword evidence="4 8" id="KW-0963">Cytoplasm</keyword>
<dbReference type="Gene3D" id="3.30.479.30">
    <property type="entry name" value="Band 7 domain"/>
    <property type="match status" value="1"/>
</dbReference>
<dbReference type="InterPro" id="IPR036013">
    <property type="entry name" value="Band_7/SPFH_dom_sf"/>
</dbReference>
<feature type="repeat" description="MVP" evidence="8">
    <location>
        <begin position="286"/>
        <end position="334"/>
    </location>
</feature>
<dbReference type="Gene3D" id="6.20.380.10">
    <property type="match status" value="1"/>
</dbReference>
<feature type="repeat" description="MVP" evidence="8">
    <location>
        <begin position="177"/>
        <end position="229"/>
    </location>
</feature>
<evidence type="ECO:0000256" key="9">
    <source>
        <dbReference type="SAM" id="MobiDB-lite"/>
    </source>
</evidence>
<dbReference type="Pfam" id="PF11978">
    <property type="entry name" value="MVP_shoulder"/>
    <property type="match status" value="1"/>
</dbReference>
<feature type="region of interest" description="Disordered" evidence="9">
    <location>
        <begin position="890"/>
        <end position="918"/>
    </location>
</feature>
<dbReference type="PANTHER" id="PTHR14165">
    <property type="entry name" value="MAJOR VAULT PROTEIN"/>
    <property type="match status" value="1"/>
</dbReference>
<dbReference type="Pfam" id="PF17795">
    <property type="entry name" value="Vault_3"/>
    <property type="match status" value="1"/>
</dbReference>
<evidence type="ECO:0000256" key="6">
    <source>
        <dbReference type="ARBA" id="ARBA00023242"/>
    </source>
</evidence>
<dbReference type="GO" id="GO:0005634">
    <property type="term" value="C:nucleus"/>
    <property type="evidence" value="ECO:0007669"/>
    <property type="project" value="UniProtKB-SubCell"/>
</dbReference>
<gene>
    <name evidence="15" type="ORF">CDAUBV1_LOCUS6700</name>
</gene>
<dbReference type="InterPro" id="IPR041139">
    <property type="entry name" value="MVP_rep_dom"/>
</dbReference>
<dbReference type="InterPro" id="IPR043023">
    <property type="entry name" value="MVP_rep_sf"/>
</dbReference>
<evidence type="ECO:0000256" key="2">
    <source>
        <dbReference type="ARBA" id="ARBA00004496"/>
    </source>
</evidence>
<feature type="domain" description="Major vault protein repeat" evidence="10">
    <location>
        <begin position="331"/>
        <end position="381"/>
    </location>
</feature>
<dbReference type="Pfam" id="PF17796">
    <property type="entry name" value="Vault_4"/>
    <property type="match status" value="1"/>
</dbReference>
<evidence type="ECO:0000259" key="13">
    <source>
        <dbReference type="Pfam" id="PF17795"/>
    </source>
</evidence>
<comment type="subcellular location">
    <subcellularLocation>
        <location evidence="2 8">Cytoplasm</location>
    </subcellularLocation>
    <subcellularLocation>
        <location evidence="1">Nucleus</location>
    </subcellularLocation>
</comment>
<evidence type="ECO:0000259" key="12">
    <source>
        <dbReference type="Pfam" id="PF17794"/>
    </source>
</evidence>
<dbReference type="Gene3D" id="2.30.30.620">
    <property type="match status" value="1"/>
</dbReference>
<reference evidence="15" key="1">
    <citation type="submission" date="2024-06" db="EMBL/GenBank/DDBJ databases">
        <authorList>
            <person name="Liu X."/>
            <person name="Lenzi L."/>
            <person name="Haldenby T S."/>
            <person name="Uol C."/>
        </authorList>
    </citation>
    <scope>NUCLEOTIDE SEQUENCE</scope>
</reference>
<dbReference type="Gene3D" id="2.30.30.560">
    <property type="match status" value="2"/>
</dbReference>